<dbReference type="OrthoDB" id="121099at2759"/>
<dbReference type="SUPFAM" id="SSF54160">
    <property type="entry name" value="Chromo domain-like"/>
    <property type="match status" value="1"/>
</dbReference>
<name>A0A225W2W2_9STRA</name>
<gene>
    <name evidence="3" type="ORF">PHMEG_00015642</name>
</gene>
<comment type="caution">
    <text evidence="3">The sequence shown here is derived from an EMBL/GenBank/DDBJ whole genome shotgun (WGS) entry which is preliminary data.</text>
</comment>
<feature type="compositionally biased region" description="Polar residues" evidence="1">
    <location>
        <begin position="54"/>
        <end position="69"/>
    </location>
</feature>
<proteinExistence type="predicted"/>
<sequence>MPTHAVSASLLAPRYIDPFTVAERHGSAYTLERPSDMRLHRTFYVGRLKPYVQPKSSSRDGSPTTTRGATSAFRKASSPSAQRSKQQAPSHEPPRERGATEDCGQPEIDHMMSVHHRRQKHNSVRDTIHRELDRIVDYTCPKTNRGPVRFRIRWWQSGLLRDTWFPRNVLMTDVPEMVRAYEAYHGLEAYHCGAQCFAECCAQAQH</sequence>
<dbReference type="Pfam" id="PF24626">
    <property type="entry name" value="SH3_Tf2-1"/>
    <property type="match status" value="1"/>
</dbReference>
<protein>
    <recommendedName>
        <fullName evidence="2">Tf2-1-like SH3-like domain-containing protein</fullName>
    </recommendedName>
</protein>
<evidence type="ECO:0000313" key="3">
    <source>
        <dbReference type="EMBL" id="OWZ11347.1"/>
    </source>
</evidence>
<feature type="compositionally biased region" description="Polar residues" evidence="1">
    <location>
        <begin position="77"/>
        <end position="89"/>
    </location>
</feature>
<dbReference type="InterPro" id="IPR056924">
    <property type="entry name" value="SH3_Tf2-1"/>
</dbReference>
<keyword evidence="4" id="KW-1185">Reference proteome</keyword>
<feature type="region of interest" description="Disordered" evidence="1">
    <location>
        <begin position="50"/>
        <end position="105"/>
    </location>
</feature>
<dbReference type="EMBL" id="NBNE01002149">
    <property type="protein sequence ID" value="OWZ11347.1"/>
    <property type="molecule type" value="Genomic_DNA"/>
</dbReference>
<evidence type="ECO:0000256" key="1">
    <source>
        <dbReference type="SAM" id="MobiDB-lite"/>
    </source>
</evidence>
<evidence type="ECO:0000259" key="2">
    <source>
        <dbReference type="Pfam" id="PF24626"/>
    </source>
</evidence>
<feature type="domain" description="Tf2-1-like SH3-like" evidence="2">
    <location>
        <begin position="11"/>
        <end position="52"/>
    </location>
</feature>
<dbReference type="Proteomes" id="UP000198211">
    <property type="component" value="Unassembled WGS sequence"/>
</dbReference>
<dbReference type="AlphaFoldDB" id="A0A225W2W2"/>
<reference evidence="4" key="1">
    <citation type="submission" date="2017-03" db="EMBL/GenBank/DDBJ databases">
        <title>Phytopthora megakarya and P. palmivora, two closely related causual agents of cacao black pod achieved similar genome size and gene model numbers by different mechanisms.</title>
        <authorList>
            <person name="Ali S."/>
            <person name="Shao J."/>
            <person name="Larry D.J."/>
            <person name="Kronmiller B."/>
            <person name="Shen D."/>
            <person name="Strem M.D."/>
            <person name="Melnick R.L."/>
            <person name="Guiltinan M.J."/>
            <person name="Tyler B.M."/>
            <person name="Meinhardt L.W."/>
            <person name="Bailey B.A."/>
        </authorList>
    </citation>
    <scope>NUCLEOTIDE SEQUENCE [LARGE SCALE GENOMIC DNA]</scope>
    <source>
        <strain evidence="4">zdho120</strain>
    </source>
</reference>
<dbReference type="InterPro" id="IPR016197">
    <property type="entry name" value="Chromo-like_dom_sf"/>
</dbReference>
<organism evidence="3 4">
    <name type="scientific">Phytophthora megakarya</name>
    <dbReference type="NCBI Taxonomy" id="4795"/>
    <lineage>
        <taxon>Eukaryota</taxon>
        <taxon>Sar</taxon>
        <taxon>Stramenopiles</taxon>
        <taxon>Oomycota</taxon>
        <taxon>Peronosporomycetes</taxon>
        <taxon>Peronosporales</taxon>
        <taxon>Peronosporaceae</taxon>
        <taxon>Phytophthora</taxon>
    </lineage>
</organism>
<accession>A0A225W2W2</accession>
<evidence type="ECO:0000313" key="4">
    <source>
        <dbReference type="Proteomes" id="UP000198211"/>
    </source>
</evidence>